<keyword evidence="4" id="KW-0547">Nucleotide-binding</keyword>
<evidence type="ECO:0000313" key="7">
    <source>
        <dbReference type="EMBL" id="GLS14869.1"/>
    </source>
</evidence>
<dbReference type="SMART" id="SM00382">
    <property type="entry name" value="AAA"/>
    <property type="match status" value="1"/>
</dbReference>
<keyword evidence="5 7" id="KW-0067">ATP-binding</keyword>
<dbReference type="GO" id="GO:0005524">
    <property type="term" value="F:ATP binding"/>
    <property type="evidence" value="ECO:0007669"/>
    <property type="project" value="UniProtKB-KW"/>
</dbReference>
<feature type="domain" description="ABC transporter" evidence="6">
    <location>
        <begin position="13"/>
        <end position="244"/>
    </location>
</feature>
<dbReference type="InterPro" id="IPR003439">
    <property type="entry name" value="ABC_transporter-like_ATP-bd"/>
</dbReference>
<keyword evidence="8" id="KW-1185">Reference proteome</keyword>
<sequence>MINPDSLPAQRGITCSDLTVGYDRHPALHHLNLQVPAGTLLAVVGPNGAGKSTWLKVLAGLLRPMTGTVSGLSAPGQPGPRVAYLPQHDQADRSFPVTVLEMVTMGLWHAFGAWGRLRPEHHDRARQALAAVGLQGFEARPIDALSGGQWQRAQFARLMLQDATTVLLDEPFAAIDRRTTADLLAILHRWHAEGRTVVAVLHDLDLVRAHFPTTLVLARRCVAYGPTAEALSDAHWAEALALHEPFDEDAPLCAPAPLSTATPLAPVQA</sequence>
<dbReference type="InterPro" id="IPR027417">
    <property type="entry name" value="P-loop_NTPase"/>
</dbReference>
<protein>
    <submittedName>
        <fullName evidence="7">ABC transporter ATP-binding protein</fullName>
    </submittedName>
</protein>
<keyword evidence="2" id="KW-0813">Transport</keyword>
<dbReference type="RefSeq" id="WP_234262678.1">
    <property type="nucleotide sequence ID" value="NZ_BSPB01000017.1"/>
</dbReference>
<dbReference type="SUPFAM" id="SSF52540">
    <property type="entry name" value="P-loop containing nucleoside triphosphate hydrolases"/>
    <property type="match status" value="1"/>
</dbReference>
<proteinExistence type="inferred from homology"/>
<evidence type="ECO:0000256" key="4">
    <source>
        <dbReference type="ARBA" id="ARBA00022741"/>
    </source>
</evidence>
<keyword evidence="3" id="KW-0472">Membrane</keyword>
<evidence type="ECO:0000256" key="5">
    <source>
        <dbReference type="ARBA" id="ARBA00022840"/>
    </source>
</evidence>
<dbReference type="InterPro" id="IPR003593">
    <property type="entry name" value="AAA+_ATPase"/>
</dbReference>
<dbReference type="PANTHER" id="PTHR42734:SF5">
    <property type="entry name" value="IRON TRANSPORT SYSTEM ATP-BINDING PROTEIN HI_0361-RELATED"/>
    <property type="match status" value="1"/>
</dbReference>
<evidence type="ECO:0000256" key="3">
    <source>
        <dbReference type="ARBA" id="ARBA00022475"/>
    </source>
</evidence>
<dbReference type="EMBL" id="BSPB01000017">
    <property type="protein sequence ID" value="GLS14869.1"/>
    <property type="molecule type" value="Genomic_DNA"/>
</dbReference>
<dbReference type="PANTHER" id="PTHR42734">
    <property type="entry name" value="METAL TRANSPORT SYSTEM ATP-BINDING PROTEIN TM_0124-RELATED"/>
    <property type="match status" value="1"/>
</dbReference>
<evidence type="ECO:0000313" key="8">
    <source>
        <dbReference type="Proteomes" id="UP001156903"/>
    </source>
</evidence>
<dbReference type="Gene3D" id="3.40.50.300">
    <property type="entry name" value="P-loop containing nucleotide triphosphate hydrolases"/>
    <property type="match status" value="1"/>
</dbReference>
<accession>A0ABQ6C533</accession>
<comment type="caution">
    <text evidence="7">The sequence shown here is derived from an EMBL/GenBank/DDBJ whole genome shotgun (WGS) entry which is preliminary data.</text>
</comment>
<dbReference type="InterPro" id="IPR017871">
    <property type="entry name" value="ABC_transporter-like_CS"/>
</dbReference>
<organism evidence="7 8">
    <name type="scientific">Hydrogenophaga electricum</name>
    <dbReference type="NCBI Taxonomy" id="1230953"/>
    <lineage>
        <taxon>Bacteria</taxon>
        <taxon>Pseudomonadati</taxon>
        <taxon>Pseudomonadota</taxon>
        <taxon>Betaproteobacteria</taxon>
        <taxon>Burkholderiales</taxon>
        <taxon>Comamonadaceae</taxon>
        <taxon>Hydrogenophaga</taxon>
    </lineage>
</organism>
<dbReference type="InterPro" id="IPR050153">
    <property type="entry name" value="Metal_Ion_Import_ABC"/>
</dbReference>
<comment type="similarity">
    <text evidence="1">Belongs to the ABC transporter superfamily.</text>
</comment>
<name>A0ABQ6C533_9BURK</name>
<evidence type="ECO:0000256" key="1">
    <source>
        <dbReference type="ARBA" id="ARBA00005417"/>
    </source>
</evidence>
<dbReference type="Pfam" id="PF00005">
    <property type="entry name" value="ABC_tran"/>
    <property type="match status" value="1"/>
</dbReference>
<keyword evidence="3" id="KW-1003">Cell membrane</keyword>
<evidence type="ECO:0000259" key="6">
    <source>
        <dbReference type="PROSITE" id="PS50893"/>
    </source>
</evidence>
<dbReference type="CDD" id="cd03235">
    <property type="entry name" value="ABC_Metallic_Cations"/>
    <property type="match status" value="1"/>
</dbReference>
<dbReference type="PROSITE" id="PS00211">
    <property type="entry name" value="ABC_TRANSPORTER_1"/>
    <property type="match status" value="1"/>
</dbReference>
<dbReference type="Proteomes" id="UP001156903">
    <property type="component" value="Unassembled WGS sequence"/>
</dbReference>
<reference evidence="8" key="1">
    <citation type="journal article" date="2019" name="Int. J. Syst. Evol. Microbiol.">
        <title>The Global Catalogue of Microorganisms (GCM) 10K type strain sequencing project: providing services to taxonomists for standard genome sequencing and annotation.</title>
        <authorList>
            <consortium name="The Broad Institute Genomics Platform"/>
            <consortium name="The Broad Institute Genome Sequencing Center for Infectious Disease"/>
            <person name="Wu L."/>
            <person name="Ma J."/>
        </authorList>
    </citation>
    <scope>NUCLEOTIDE SEQUENCE [LARGE SCALE GENOMIC DNA]</scope>
    <source>
        <strain evidence="8">NBRC 109341</strain>
    </source>
</reference>
<gene>
    <name evidence="7" type="ORF">GCM10007935_23020</name>
</gene>
<dbReference type="PROSITE" id="PS50893">
    <property type="entry name" value="ABC_TRANSPORTER_2"/>
    <property type="match status" value="1"/>
</dbReference>
<evidence type="ECO:0000256" key="2">
    <source>
        <dbReference type="ARBA" id="ARBA00022448"/>
    </source>
</evidence>